<keyword evidence="1" id="KW-0175">Coiled coil</keyword>
<evidence type="ECO:0000313" key="4">
    <source>
        <dbReference type="Proteomes" id="UP000445144"/>
    </source>
</evidence>
<proteinExistence type="predicted"/>
<name>A0A6N4X6W8_9FLAO</name>
<reference evidence="3 4" key="1">
    <citation type="submission" date="2020-01" db="EMBL/GenBank/DDBJ databases">
        <authorList>
            <person name="Rodrigo-Torres L."/>
            <person name="Arahal R. D."/>
            <person name="Lucena T."/>
        </authorList>
    </citation>
    <scope>NUCLEOTIDE SEQUENCE [LARGE SCALE GENOMIC DNA]</scope>
    <source>
        <strain evidence="3 4">CECT 9293</strain>
    </source>
</reference>
<evidence type="ECO:0000256" key="1">
    <source>
        <dbReference type="SAM" id="Coils"/>
    </source>
</evidence>
<keyword evidence="4" id="KW-1185">Reference proteome</keyword>
<protein>
    <recommendedName>
        <fullName evidence="5">Cell wall anchor protein</fullName>
    </recommendedName>
</protein>
<keyword evidence="2" id="KW-0472">Membrane</keyword>
<dbReference type="RefSeq" id="WP_162033559.1">
    <property type="nucleotide sequence ID" value="NZ_CACVBR010000032.1"/>
</dbReference>
<sequence length="117" mass="13298">MHQILIENFGAFMGAILTGIVGFLFGKKKLQAEVAGMSADNEGKEIENADKLVKLYKEVLDDLGNRYEIKFKELSSIYDSKIKLLEDEINLHKRIIAQLKEENIILKQKIKFGGVTR</sequence>
<organism evidence="3 4">
    <name type="scientific">Chryseobacterium potabilaquae</name>
    <dbReference type="NCBI Taxonomy" id="2675057"/>
    <lineage>
        <taxon>Bacteria</taxon>
        <taxon>Pseudomonadati</taxon>
        <taxon>Bacteroidota</taxon>
        <taxon>Flavobacteriia</taxon>
        <taxon>Flavobacteriales</taxon>
        <taxon>Weeksellaceae</taxon>
        <taxon>Chryseobacterium group</taxon>
        <taxon>Chryseobacterium</taxon>
    </lineage>
</organism>
<feature type="coiled-coil region" evidence="1">
    <location>
        <begin position="82"/>
        <end position="109"/>
    </location>
</feature>
<evidence type="ECO:0000256" key="2">
    <source>
        <dbReference type="SAM" id="Phobius"/>
    </source>
</evidence>
<dbReference type="EMBL" id="CACVBR010000032">
    <property type="protein sequence ID" value="CAA7196802.1"/>
    <property type="molecule type" value="Genomic_DNA"/>
</dbReference>
<feature type="transmembrane region" description="Helical" evidence="2">
    <location>
        <begin position="6"/>
        <end position="25"/>
    </location>
</feature>
<accession>A0A6N4X6W8</accession>
<dbReference type="Proteomes" id="UP000445144">
    <property type="component" value="Unassembled WGS sequence"/>
</dbReference>
<dbReference type="AlphaFoldDB" id="A0A6N4X6W8"/>
<keyword evidence="2" id="KW-0812">Transmembrane</keyword>
<keyword evidence="2" id="KW-1133">Transmembrane helix</keyword>
<gene>
    <name evidence="3" type="ORF">CHRY9293_02874</name>
</gene>
<evidence type="ECO:0008006" key="5">
    <source>
        <dbReference type="Google" id="ProtNLM"/>
    </source>
</evidence>
<evidence type="ECO:0000313" key="3">
    <source>
        <dbReference type="EMBL" id="CAA7196802.1"/>
    </source>
</evidence>